<evidence type="ECO:0000313" key="12">
    <source>
        <dbReference type="Proteomes" id="UP000029578"/>
    </source>
</evidence>
<accession>A0A096A9K4</accession>
<evidence type="ECO:0000256" key="9">
    <source>
        <dbReference type="ARBA" id="ARBA00048988"/>
    </source>
</evidence>
<dbReference type="GO" id="GO:0003677">
    <property type="term" value="F:DNA binding"/>
    <property type="evidence" value="ECO:0007669"/>
    <property type="project" value="InterPro"/>
</dbReference>
<dbReference type="Gene3D" id="3.40.50.300">
    <property type="entry name" value="P-loop containing nucleotide triphosphate hydrolases"/>
    <property type="match status" value="5"/>
</dbReference>
<comment type="catalytic activity">
    <reaction evidence="9">
        <text>ATP + H2O = ADP + phosphate + H(+)</text>
        <dbReference type="Rhea" id="RHEA:13065"/>
        <dbReference type="ChEBI" id="CHEBI:15377"/>
        <dbReference type="ChEBI" id="CHEBI:15378"/>
        <dbReference type="ChEBI" id="CHEBI:30616"/>
        <dbReference type="ChEBI" id="CHEBI:43474"/>
        <dbReference type="ChEBI" id="CHEBI:456216"/>
        <dbReference type="EC" id="5.6.2.4"/>
    </reaction>
</comment>
<dbReference type="Pfam" id="PF13361">
    <property type="entry name" value="UvrD_C"/>
    <property type="match status" value="1"/>
</dbReference>
<feature type="domain" description="Helicase C-terminal" evidence="10">
    <location>
        <begin position="20"/>
        <end position="203"/>
    </location>
</feature>
<evidence type="ECO:0000256" key="5">
    <source>
        <dbReference type="ARBA" id="ARBA00023235"/>
    </source>
</evidence>
<reference evidence="11 12" key="1">
    <citation type="submission" date="2014-07" db="EMBL/GenBank/DDBJ databases">
        <authorList>
            <person name="McCorrison J."/>
            <person name="Sanka R."/>
            <person name="Torralba M."/>
            <person name="Gillis M."/>
            <person name="Haft D.H."/>
            <person name="Methe B."/>
            <person name="Sutton G."/>
            <person name="Nelson K.E."/>
        </authorList>
    </citation>
    <scope>NUCLEOTIDE SEQUENCE [LARGE SCALE GENOMIC DNA]</scope>
    <source>
        <strain evidence="11 12">DNF00666</strain>
    </source>
</reference>
<evidence type="ECO:0000256" key="2">
    <source>
        <dbReference type="ARBA" id="ARBA00022801"/>
    </source>
</evidence>
<dbReference type="InterPro" id="IPR027417">
    <property type="entry name" value="P-loop_NTPase"/>
</dbReference>
<keyword evidence="5" id="KW-0413">Isomerase</keyword>
<keyword evidence="2" id="KW-0378">Hydrolase</keyword>
<dbReference type="GO" id="GO:0043138">
    <property type="term" value="F:3'-5' DNA helicase activity"/>
    <property type="evidence" value="ECO:0007669"/>
    <property type="project" value="UniProtKB-EC"/>
</dbReference>
<evidence type="ECO:0000256" key="3">
    <source>
        <dbReference type="ARBA" id="ARBA00022806"/>
    </source>
</evidence>
<evidence type="ECO:0000259" key="10">
    <source>
        <dbReference type="PROSITE" id="PS51194"/>
    </source>
</evidence>
<dbReference type="PROSITE" id="PS51194">
    <property type="entry name" value="HELICASE_CTER"/>
    <property type="match status" value="1"/>
</dbReference>
<sequence>MTKGKNKKEQGHDLVARVSAIKDYIEKNKIDFSKSCMLVFCRTHNECEDTAEELNVLCKAAPEGSLLASCADHINFFHAGLDSTQRNDIYRQFKNAEEDHIPEDERINILCATKAFGMGMDIPNVHYIVHYNPPAVLEDYLQEVGRAGRDKEMYEAAFPDHSQIPALCITSPDDFRHLKDLLVRSQMGWSDLTDCKDKILAFIRRFRTIEQVKFNPIVVPYNVWVKNEENGKFLDITASRLAFHWLEHIGYVKLKYLDLAYFDMTISNKEFPTQNQTSIDMFGTSMGYGRRRQRIPSHEAAKLVFDYLKQHAEKLEENSLFSISEMRRSFKPYKLSFAKIMNGILDCMDNKLLTLNGQMRCELKARRFGETRYMVKQNQNIFALHIAMDGIRSLLSDCKIGVERELDMNEREYIQRHLMDEVHYEGLLKKETKKRRKKEETIVYMPWKDEDSNPPKGCVTKAETFKNDIQKRVAVGMFNILRYVPGVTFRIKKTEEDVLYQITVRDERWKDFVDNMEADCFEWLRFITENTGTFCWAERLLKMNFHNNGDKFGYFDKVLSVLGILSYIEHTPLLNTGIEVQATELTESPIDEGTDEKSPMYDYRKEFDTLEKVKKVRLTAMNIFSMLPNEKQSEYIRKYFMCRNYEDYLTLVGDYAPEDSNILDELTEEALKIEEAKLEGNQEQLNIYNQPRNVNVNVLAGPGSGKTHVLTLRCAKLIYKEHVVPSHILVLAYNRAVVVELRNRLDSLFTKLGLSRIGHQLHVHTFHALAKICMGGKLDNIPTELWEQYFLNFVRNDAAAFQAIFPQIEYVLVDEFQDITNPRLEALLAIHNLFPDAKYFTIGDINQSIYGFDRVPKDNWGQCLSPEQYAQVLDPQPYYDRLNNALAPVQLGMFTNYRSYQKILDCAAGFIPEERKDNLPKSSVELMKHEPQELYTIFTEANTASSSWHEDLPSFVANVLQNNEAAKINGEDYKIFKTIAVFFRTNNEVYQGYSLIRNTMSESVRVRIQGASVCELWREREIYSLIDLLQKNPTIELESETGERMKSYLQKVMTEHPCWSQFYIDVAYTLVLNYLESIRTDEVVHTYGDLAAYIMDVAGNDDGGQVYKIYDKFKDECILKEDKLTIILTTMHKVKGLEFDAVIITPSHIGLPLKQRRVYQSGQPIVVDDAADIEEERRLMFVAYTRAKKYLHVYKGNRETALDNKESCQQDSSSDNLIYEREPGLNKYVLSYTVSEQMQSLGWDRYIKESIQIDAPITIENKGYGYGIYYEGYQIGRLANISAIAQKLRALGKNKAAGFFVSDVCVWRYEDVLKSDALKHTTFAKDWGITAKNIGFVHVVQIAGIGQ</sequence>
<evidence type="ECO:0000313" key="11">
    <source>
        <dbReference type="EMBL" id="KGF43635.1"/>
    </source>
</evidence>
<dbReference type="Pfam" id="PF00271">
    <property type="entry name" value="Helicase_C"/>
    <property type="match status" value="1"/>
</dbReference>
<evidence type="ECO:0000256" key="7">
    <source>
        <dbReference type="ARBA" id="ARBA00034808"/>
    </source>
</evidence>
<dbReference type="InterPro" id="IPR000212">
    <property type="entry name" value="DNA_helicase_UvrD/REP"/>
</dbReference>
<dbReference type="RefSeq" id="WP_036866688.1">
    <property type="nucleotide sequence ID" value="NZ_JRNS01000525.1"/>
</dbReference>
<dbReference type="SMART" id="SM00490">
    <property type="entry name" value="HELICc"/>
    <property type="match status" value="1"/>
</dbReference>
<dbReference type="InterPro" id="IPR001650">
    <property type="entry name" value="Helicase_C-like"/>
</dbReference>
<comment type="catalytic activity">
    <reaction evidence="6">
        <text>Couples ATP hydrolysis with the unwinding of duplex DNA by translocating in the 3'-5' direction.</text>
        <dbReference type="EC" id="5.6.2.4"/>
    </reaction>
</comment>
<dbReference type="PANTHER" id="PTHR11070:SF2">
    <property type="entry name" value="ATP-DEPENDENT DNA HELICASE SRS2"/>
    <property type="match status" value="1"/>
</dbReference>
<dbReference type="CDD" id="cd17932">
    <property type="entry name" value="DEXQc_UvrD"/>
    <property type="match status" value="1"/>
</dbReference>
<comment type="caution">
    <text evidence="11">The sequence shown here is derived from an EMBL/GenBank/DDBJ whole genome shotgun (WGS) entry which is preliminary data.</text>
</comment>
<evidence type="ECO:0000256" key="6">
    <source>
        <dbReference type="ARBA" id="ARBA00034617"/>
    </source>
</evidence>
<dbReference type="Gene3D" id="1.10.486.10">
    <property type="entry name" value="PCRA, domain 4"/>
    <property type="match status" value="1"/>
</dbReference>
<dbReference type="GO" id="GO:0016887">
    <property type="term" value="F:ATP hydrolysis activity"/>
    <property type="evidence" value="ECO:0007669"/>
    <property type="project" value="RHEA"/>
</dbReference>
<dbReference type="Proteomes" id="UP000029578">
    <property type="component" value="Unassembled WGS sequence"/>
</dbReference>
<organism evidence="11 12">
    <name type="scientific">Prevotella melaninogenica DNF00666</name>
    <dbReference type="NCBI Taxonomy" id="1401073"/>
    <lineage>
        <taxon>Bacteria</taxon>
        <taxon>Pseudomonadati</taxon>
        <taxon>Bacteroidota</taxon>
        <taxon>Bacteroidia</taxon>
        <taxon>Bacteroidales</taxon>
        <taxon>Prevotellaceae</taxon>
        <taxon>Prevotella</taxon>
    </lineage>
</organism>
<dbReference type="SUPFAM" id="SSF52540">
    <property type="entry name" value="P-loop containing nucleoside triphosphate hydrolases"/>
    <property type="match status" value="2"/>
</dbReference>
<dbReference type="InterPro" id="IPR014017">
    <property type="entry name" value="DNA_helicase_UvrD-like_C"/>
</dbReference>
<name>A0A096A9K4_9BACT</name>
<keyword evidence="1" id="KW-0547">Nucleotide-binding</keyword>
<evidence type="ECO:0000256" key="8">
    <source>
        <dbReference type="ARBA" id="ARBA00034923"/>
    </source>
</evidence>
<dbReference type="PANTHER" id="PTHR11070">
    <property type="entry name" value="UVRD / RECB / PCRA DNA HELICASE FAMILY MEMBER"/>
    <property type="match status" value="1"/>
</dbReference>
<proteinExistence type="predicted"/>
<dbReference type="InterPro" id="IPR014016">
    <property type="entry name" value="UvrD-like_ATP-bd"/>
</dbReference>
<keyword evidence="4" id="KW-0067">ATP-binding</keyword>
<dbReference type="EMBL" id="JRNS01000525">
    <property type="protein sequence ID" value="KGF43635.1"/>
    <property type="molecule type" value="Genomic_DNA"/>
</dbReference>
<gene>
    <name evidence="11" type="ORF">HMPREF0661_11795</name>
</gene>
<protein>
    <recommendedName>
        <fullName evidence="7">DNA 3'-5' helicase</fullName>
        <ecNumber evidence="7">5.6.2.4</ecNumber>
    </recommendedName>
    <alternativeName>
        <fullName evidence="8">DNA 3'-5' helicase II</fullName>
    </alternativeName>
</protein>
<dbReference type="EC" id="5.6.2.4" evidence="7"/>
<keyword evidence="3" id="KW-0347">Helicase</keyword>
<dbReference type="GO" id="GO:0005524">
    <property type="term" value="F:ATP binding"/>
    <property type="evidence" value="ECO:0007669"/>
    <property type="project" value="UniProtKB-KW"/>
</dbReference>
<evidence type="ECO:0000256" key="4">
    <source>
        <dbReference type="ARBA" id="ARBA00022840"/>
    </source>
</evidence>
<evidence type="ECO:0000256" key="1">
    <source>
        <dbReference type="ARBA" id="ARBA00022741"/>
    </source>
</evidence>
<dbReference type="Pfam" id="PF00580">
    <property type="entry name" value="UvrD-helicase"/>
    <property type="match status" value="2"/>
</dbReference>